<reference evidence="1" key="1">
    <citation type="submission" date="2023-03" db="EMBL/GenBank/DDBJ databases">
        <authorList>
            <person name="Steffen K."/>
            <person name="Cardenas P."/>
        </authorList>
    </citation>
    <scope>NUCLEOTIDE SEQUENCE</scope>
</reference>
<name>A0AA35QUT1_GEOBA</name>
<sequence length="95" mass="11016">MTSRNFKYSQEEHARLGGEMYESKVRLLVEEGNKGKIVAIDIENGDYEVDRDTLAASHRLIERNPHAQIWCVRIGHVAVHSLPWRRMTSGREEQI</sequence>
<dbReference type="Proteomes" id="UP001174909">
    <property type="component" value="Unassembled WGS sequence"/>
</dbReference>
<keyword evidence="2" id="KW-1185">Reference proteome</keyword>
<dbReference type="EMBL" id="CASHTH010000133">
    <property type="protein sequence ID" value="CAI7992010.1"/>
    <property type="molecule type" value="Genomic_DNA"/>
</dbReference>
<evidence type="ECO:0000313" key="2">
    <source>
        <dbReference type="Proteomes" id="UP001174909"/>
    </source>
</evidence>
<evidence type="ECO:0000313" key="1">
    <source>
        <dbReference type="EMBL" id="CAI7992010.1"/>
    </source>
</evidence>
<accession>A0AA35QUT1</accession>
<gene>
    <name evidence="1" type="ORF">GBAR_LOCUS885</name>
</gene>
<proteinExistence type="predicted"/>
<organism evidence="1 2">
    <name type="scientific">Geodia barretti</name>
    <name type="common">Barrett's horny sponge</name>
    <dbReference type="NCBI Taxonomy" id="519541"/>
    <lineage>
        <taxon>Eukaryota</taxon>
        <taxon>Metazoa</taxon>
        <taxon>Porifera</taxon>
        <taxon>Demospongiae</taxon>
        <taxon>Heteroscleromorpha</taxon>
        <taxon>Tetractinellida</taxon>
        <taxon>Astrophorina</taxon>
        <taxon>Geodiidae</taxon>
        <taxon>Geodia</taxon>
    </lineage>
</organism>
<protein>
    <submittedName>
        <fullName evidence="1">Uncharacterized protein</fullName>
    </submittedName>
</protein>
<comment type="caution">
    <text evidence="1">The sequence shown here is derived from an EMBL/GenBank/DDBJ whole genome shotgun (WGS) entry which is preliminary data.</text>
</comment>
<dbReference type="AlphaFoldDB" id="A0AA35QUT1"/>